<organism evidence="1 2">
    <name type="scientific">Candidatus Sulfuritelmatomonas gaucii</name>
    <dbReference type="NCBI Taxonomy" id="2043161"/>
    <lineage>
        <taxon>Bacteria</taxon>
        <taxon>Pseudomonadati</taxon>
        <taxon>Acidobacteriota</taxon>
        <taxon>Terriglobia</taxon>
        <taxon>Terriglobales</taxon>
        <taxon>Acidobacteriaceae</taxon>
        <taxon>Candidatus Sulfuritelmatomonas</taxon>
    </lineage>
</organism>
<reference evidence="2" key="1">
    <citation type="submission" date="2018-02" db="EMBL/GenBank/DDBJ databases">
        <authorList>
            <person name="Hausmann B."/>
        </authorList>
    </citation>
    <scope>NUCLEOTIDE SEQUENCE [LARGE SCALE GENOMIC DNA]</scope>
    <source>
        <strain evidence="2">Peat soil MAG SbA5</strain>
    </source>
</reference>
<proteinExistence type="predicted"/>
<dbReference type="Proteomes" id="UP000239735">
    <property type="component" value="Unassembled WGS sequence"/>
</dbReference>
<sequence>MRSVFQTHGPLRLALLTALIVWAVTSLVATVEENRTTWLLFALIVTAGRLAKEDPRELARYFFDPREFSSFVPQGALQAWGEGATDDVLPQKWPGAADLWLERTASERKKTEWLAAQIDILRLGS</sequence>
<name>A0A2N9L7J2_9BACT</name>
<accession>A0A2N9L7J2</accession>
<evidence type="ECO:0000313" key="2">
    <source>
        <dbReference type="Proteomes" id="UP000239735"/>
    </source>
</evidence>
<dbReference type="EMBL" id="OKRB01000078">
    <property type="protein sequence ID" value="SPE19201.1"/>
    <property type="molecule type" value="Genomic_DNA"/>
</dbReference>
<protein>
    <submittedName>
        <fullName evidence="1">Uncharacterized protein</fullName>
    </submittedName>
</protein>
<gene>
    <name evidence="1" type="ORF">SBA5_220047</name>
</gene>
<dbReference type="AlphaFoldDB" id="A0A2N9L7J2"/>
<evidence type="ECO:0000313" key="1">
    <source>
        <dbReference type="EMBL" id="SPE19201.1"/>
    </source>
</evidence>